<name>A0A9W8CZM2_9FUNG</name>
<proteinExistence type="predicted"/>
<comment type="caution">
    <text evidence="2">The sequence shown here is derived from an EMBL/GenBank/DDBJ whole genome shotgun (WGS) entry which is preliminary data.</text>
</comment>
<dbReference type="EMBL" id="JANBOI010000313">
    <property type="protein sequence ID" value="KAJ1731575.1"/>
    <property type="molecule type" value="Genomic_DNA"/>
</dbReference>
<keyword evidence="3" id="KW-1185">Reference proteome</keyword>
<feature type="compositionally biased region" description="Polar residues" evidence="1">
    <location>
        <begin position="95"/>
        <end position="105"/>
    </location>
</feature>
<dbReference type="AlphaFoldDB" id="A0A9W8CZM2"/>
<reference evidence="2" key="1">
    <citation type="submission" date="2022-07" db="EMBL/GenBank/DDBJ databases">
        <title>Phylogenomic reconstructions and comparative analyses of Kickxellomycotina fungi.</title>
        <authorList>
            <person name="Reynolds N.K."/>
            <person name="Stajich J.E."/>
            <person name="Barry K."/>
            <person name="Grigoriev I.V."/>
            <person name="Crous P."/>
            <person name="Smith M.E."/>
        </authorList>
    </citation>
    <scope>NUCLEOTIDE SEQUENCE</scope>
    <source>
        <strain evidence="2">BCRC 34381</strain>
    </source>
</reference>
<dbReference type="Proteomes" id="UP001143981">
    <property type="component" value="Unassembled WGS sequence"/>
</dbReference>
<accession>A0A9W8CZM2</accession>
<feature type="non-terminal residue" evidence="2">
    <location>
        <position position="126"/>
    </location>
</feature>
<evidence type="ECO:0000256" key="1">
    <source>
        <dbReference type="SAM" id="MobiDB-lite"/>
    </source>
</evidence>
<protein>
    <submittedName>
        <fullName evidence="2">Uncharacterized protein</fullName>
    </submittedName>
</protein>
<gene>
    <name evidence="2" type="ORF">LPJ61_002468</name>
</gene>
<feature type="compositionally biased region" description="Low complexity" evidence="1">
    <location>
        <begin position="12"/>
        <end position="35"/>
    </location>
</feature>
<sequence length="126" mass="13150">MSGLDSGDDYRSIYSSDSASDGYSSDENSGPSSSGLAMKEDTRPLSPMPSTDGAFGHLDATGGDGQSLTDSLSAADLPAMMMSPSPLDAKRKSTELVSTAGSNSDEFSDDQQWEVIEHGQNISDDD</sequence>
<feature type="region of interest" description="Disordered" evidence="1">
    <location>
        <begin position="1"/>
        <end position="126"/>
    </location>
</feature>
<organism evidence="2 3">
    <name type="scientific">Coemansia biformis</name>
    <dbReference type="NCBI Taxonomy" id="1286918"/>
    <lineage>
        <taxon>Eukaryota</taxon>
        <taxon>Fungi</taxon>
        <taxon>Fungi incertae sedis</taxon>
        <taxon>Zoopagomycota</taxon>
        <taxon>Kickxellomycotina</taxon>
        <taxon>Kickxellomycetes</taxon>
        <taxon>Kickxellales</taxon>
        <taxon>Kickxellaceae</taxon>
        <taxon>Coemansia</taxon>
    </lineage>
</organism>
<evidence type="ECO:0000313" key="3">
    <source>
        <dbReference type="Proteomes" id="UP001143981"/>
    </source>
</evidence>
<evidence type="ECO:0000313" key="2">
    <source>
        <dbReference type="EMBL" id="KAJ1731575.1"/>
    </source>
</evidence>